<dbReference type="Gene3D" id="1.20.1270.210">
    <property type="match status" value="1"/>
</dbReference>
<dbReference type="RefSeq" id="WP_095275392.1">
    <property type="nucleotide sequence ID" value="NZ_CP047655.1"/>
</dbReference>
<organism evidence="1 2">
    <name type="scientific">Corynebacterium hadale</name>
    <dbReference type="NCBI Taxonomy" id="2026255"/>
    <lineage>
        <taxon>Bacteria</taxon>
        <taxon>Bacillati</taxon>
        <taxon>Actinomycetota</taxon>
        <taxon>Actinomycetes</taxon>
        <taxon>Mycobacteriales</taxon>
        <taxon>Corynebacteriaceae</taxon>
        <taxon>Corynebacterium</taxon>
    </lineage>
</organism>
<dbReference type="InterPro" id="IPR006944">
    <property type="entry name" value="Phage/GTA_portal"/>
</dbReference>
<gene>
    <name evidence="1" type="ORF">CIG21_01720</name>
</gene>
<evidence type="ECO:0008006" key="3">
    <source>
        <dbReference type="Google" id="ProtNLM"/>
    </source>
</evidence>
<proteinExistence type="predicted"/>
<sequence length="395" mass="42762">MHNTRKLFTATSTRPLTPATLLGKLLAASVEESVHRPADNDDMRIIDRIREPLRHLTVPATGTLAIASPWAPKSHLAPVIHADILGTLPRCVTREQAIQIPALSRARQLIVSTIPRLPLTATQGDTDTDVPTWLTSSIGALSPFHRMLWTVDDLFFYGWALWALDRDADGAIVAAARVPYDQWQFTDAGEVKINDTVAAEDEVMLIPGIGEGILQFGAATLSEAINLANAVQRAAETPNANIELHQTNDAPMTQEQVRELIAGWAKARRGENGGVAYTSNGIEVREHGAAMEHLLIQGRNAVAVDVARHAGIPATMIDATLSGSSISYQNTSARMSELITFGLSPILSAVAARLSQDDITPPGMQINFDATSVIESLRPLDMNDDTLDERKTPNE</sequence>
<protein>
    <recommendedName>
        <fullName evidence="3">Phage portal protein</fullName>
    </recommendedName>
</protein>
<reference evidence="1 2" key="1">
    <citation type="submission" date="2017-08" db="EMBL/GenBank/DDBJ databases">
        <authorList>
            <person name="de Groot N.N."/>
        </authorList>
    </citation>
    <scope>NUCLEOTIDE SEQUENCE [LARGE SCALE GENOMIC DNA]</scope>
    <source>
        <strain evidence="1 2">NBT06-6</strain>
    </source>
</reference>
<dbReference type="Gene3D" id="3.40.140.120">
    <property type="match status" value="1"/>
</dbReference>
<dbReference type="EMBL" id="NQMQ01000002">
    <property type="protein sequence ID" value="PAJ70926.1"/>
    <property type="molecule type" value="Genomic_DNA"/>
</dbReference>
<dbReference type="AlphaFoldDB" id="A0A269PFN9"/>
<dbReference type="Gene3D" id="3.30.1120.70">
    <property type="match status" value="1"/>
</dbReference>
<name>A0A269PFN9_9CORY</name>
<comment type="caution">
    <text evidence="1">The sequence shown here is derived from an EMBL/GenBank/DDBJ whole genome shotgun (WGS) entry which is preliminary data.</text>
</comment>
<accession>A0A269PFN9</accession>
<evidence type="ECO:0000313" key="1">
    <source>
        <dbReference type="EMBL" id="PAJ70926.1"/>
    </source>
</evidence>
<evidence type="ECO:0000313" key="2">
    <source>
        <dbReference type="Proteomes" id="UP000215771"/>
    </source>
</evidence>
<dbReference type="Proteomes" id="UP000215771">
    <property type="component" value="Unassembled WGS sequence"/>
</dbReference>
<dbReference type="Pfam" id="PF04860">
    <property type="entry name" value="Phage_portal"/>
    <property type="match status" value="1"/>
</dbReference>